<dbReference type="RefSeq" id="WP_216519968.1">
    <property type="nucleotide sequence ID" value="NZ_JAHLPM010000009.1"/>
</dbReference>
<evidence type="ECO:0000256" key="10">
    <source>
        <dbReference type="RuleBase" id="RU003555"/>
    </source>
</evidence>
<dbReference type="Pfam" id="PF18073">
    <property type="entry name" value="Zn_ribbon_LapB"/>
    <property type="match status" value="1"/>
</dbReference>
<comment type="domain">
    <text evidence="8">The middle region has homology to RecA with ATPase motifs including the RadA KNRFG motif, while the C-terminus is homologous to Lon protease.</text>
</comment>
<dbReference type="PANTHER" id="PTHR32472:SF10">
    <property type="entry name" value="DNA REPAIR PROTEIN RADA-LIKE PROTEIN"/>
    <property type="match status" value="1"/>
</dbReference>
<comment type="similarity">
    <text evidence="8 10">Belongs to the RecA family. RadA subfamily.</text>
</comment>
<comment type="function">
    <text evidence="8">Plays a role in repairing double-strand DNA breaks, probably involving stabilizing or processing branched DNA or blocked replication forks.</text>
</comment>
<dbReference type="InterPro" id="IPR020588">
    <property type="entry name" value="RecA_ATP-bd"/>
</dbReference>
<comment type="caution">
    <text evidence="12">The sequence shown here is derived from an EMBL/GenBank/DDBJ whole genome shotgun (WGS) entry which is preliminary data.</text>
</comment>
<keyword evidence="3 8" id="KW-0227">DNA damage</keyword>
<feature type="region of interest" description="Lon-protease-like" evidence="8">
    <location>
        <begin position="357"/>
        <end position="460"/>
    </location>
</feature>
<feature type="short sequence motif" description="RadA KNRFG motif" evidence="8">
    <location>
        <begin position="256"/>
        <end position="260"/>
    </location>
</feature>
<feature type="binding site" evidence="8">
    <location>
        <begin position="95"/>
        <end position="102"/>
    </location>
    <ligand>
        <name>ATP</name>
        <dbReference type="ChEBI" id="CHEBI:30616"/>
    </ligand>
</feature>
<comment type="function">
    <text evidence="10">DNA-dependent ATPase involved in processing of recombination intermediates, plays a role in repairing DNA breaks. Stimulates the branch migration of RecA-mediated strand transfer reactions, allowing the 3' invading strand to extend heteroduplex DNA faster. Binds ssDNA in the presence of ADP but not other nucleotides, has ATPase activity that is stimulated by ssDNA and various branched DNA structures, but inhibited by SSB. Does not have RecA's homology-searching function.</text>
</comment>
<dbReference type="SMART" id="SM00382">
    <property type="entry name" value="AAA"/>
    <property type="match status" value="1"/>
</dbReference>
<proteinExistence type="inferred from homology"/>
<dbReference type="Pfam" id="PF13481">
    <property type="entry name" value="AAA_25"/>
    <property type="match status" value="1"/>
</dbReference>
<dbReference type="Proteomes" id="UP000749471">
    <property type="component" value="Unassembled WGS sequence"/>
</dbReference>
<keyword evidence="13" id="KW-1185">Reference proteome</keyword>
<evidence type="ECO:0000256" key="1">
    <source>
        <dbReference type="ARBA" id="ARBA00022723"/>
    </source>
</evidence>
<dbReference type="EMBL" id="JAHLPM010000009">
    <property type="protein sequence ID" value="MBU5438682.1"/>
    <property type="molecule type" value="Genomic_DNA"/>
</dbReference>
<evidence type="ECO:0000256" key="9">
    <source>
        <dbReference type="NCBIfam" id="TIGR00416"/>
    </source>
</evidence>
<evidence type="ECO:0000313" key="12">
    <source>
        <dbReference type="EMBL" id="MBU5438682.1"/>
    </source>
</evidence>
<keyword evidence="5" id="KW-0378">Hydrolase</keyword>
<keyword evidence="1 8" id="KW-0479">Metal-binding</keyword>
<evidence type="ECO:0000313" key="13">
    <source>
        <dbReference type="Proteomes" id="UP000749471"/>
    </source>
</evidence>
<dbReference type="InterPro" id="IPR041166">
    <property type="entry name" value="Rubredoxin_2"/>
</dbReference>
<keyword evidence="4 10" id="KW-0863">Zinc-finger</keyword>
<evidence type="ECO:0000256" key="4">
    <source>
        <dbReference type="ARBA" id="ARBA00022771"/>
    </source>
</evidence>
<evidence type="ECO:0000256" key="8">
    <source>
        <dbReference type="HAMAP-Rule" id="MF_01498"/>
    </source>
</evidence>
<evidence type="ECO:0000256" key="5">
    <source>
        <dbReference type="ARBA" id="ARBA00022801"/>
    </source>
</evidence>
<dbReference type="InterPro" id="IPR003593">
    <property type="entry name" value="AAA+_ATPase"/>
</dbReference>
<evidence type="ECO:0000259" key="11">
    <source>
        <dbReference type="PROSITE" id="PS50162"/>
    </source>
</evidence>
<organism evidence="12 13">
    <name type="scientific">Tissierella simiarum</name>
    <dbReference type="NCBI Taxonomy" id="2841534"/>
    <lineage>
        <taxon>Bacteria</taxon>
        <taxon>Bacillati</taxon>
        <taxon>Bacillota</taxon>
        <taxon>Tissierellia</taxon>
        <taxon>Tissierellales</taxon>
        <taxon>Tissierellaceae</taxon>
        <taxon>Tissierella</taxon>
    </lineage>
</organism>
<dbReference type="HAMAP" id="MF_01498">
    <property type="entry name" value="RadA_bact"/>
    <property type="match status" value="1"/>
</dbReference>
<dbReference type="PROSITE" id="PS50162">
    <property type="entry name" value="RECA_2"/>
    <property type="match status" value="1"/>
</dbReference>
<protein>
    <recommendedName>
        <fullName evidence="8 9">DNA repair protein RadA</fullName>
    </recommendedName>
</protein>
<dbReference type="PANTHER" id="PTHR32472">
    <property type="entry name" value="DNA REPAIR PROTEIN RADA"/>
    <property type="match status" value="1"/>
</dbReference>
<keyword evidence="8 10" id="KW-0238">DNA-binding</keyword>
<keyword evidence="10" id="KW-0862">Zinc</keyword>
<keyword evidence="6 8" id="KW-0067">ATP-binding</keyword>
<gene>
    <name evidence="8 12" type="primary">radA</name>
    <name evidence="12" type="ORF">KQI42_11710</name>
</gene>
<sequence>MKNKTVFICKECGYESIKWMGRCPECNAWSSLEEAIVEDKKGKTGKSKGNIRTKSIKRLSEVESSNSDRIITSINEFNRVMGGGIVKDSITILSAKPGAGKSTLLLQVANDLAIKGHKVLYASGEESESQIKNRADRIIKKIDDKVWVISDNSMDNVIEYIDEVDPDLIIIDSIQTFTLAAFPSSRAGSPTQTMECANELVKIAKSNTRPRVIIMVGQMTKEDEIAGVRALEHLVDAVLIIEGESGEELRTLLTTKNRYGSTGELGFFNITDEGMISIDNPSEYFMTKREEGNTMAGSSITVVREGTRPIIVEIESLVSHSFTPYPSRIGECLRREQLNTLISILEQRGGIQLYDKNVVIKSTGGIKLKEQAANLSVIMSIVSSVYNQGIPNDTVFISDVGLTGELKKVPSLESRVRELDRLGFKKVYVAPNSIKNIKTSHLNIVEMETLKDVINNLFNV</sequence>
<dbReference type="NCBIfam" id="TIGR00416">
    <property type="entry name" value="sms"/>
    <property type="match status" value="1"/>
</dbReference>
<feature type="domain" description="RecA family profile 1" evidence="11">
    <location>
        <begin position="66"/>
        <end position="219"/>
    </location>
</feature>
<reference evidence="12 13" key="1">
    <citation type="submission" date="2021-06" db="EMBL/GenBank/DDBJ databases">
        <authorList>
            <person name="Sun Q."/>
            <person name="Li D."/>
        </authorList>
    </citation>
    <scope>NUCLEOTIDE SEQUENCE [LARGE SCALE GENOMIC DNA]</scope>
    <source>
        <strain evidence="12 13">MSJ-40</strain>
    </source>
</reference>
<evidence type="ECO:0000256" key="2">
    <source>
        <dbReference type="ARBA" id="ARBA00022741"/>
    </source>
</evidence>
<evidence type="ECO:0000256" key="3">
    <source>
        <dbReference type="ARBA" id="ARBA00022763"/>
    </source>
</evidence>
<keyword evidence="2 8" id="KW-0547">Nucleotide-binding</keyword>
<keyword evidence="7 8" id="KW-0234">DNA repair</keyword>
<evidence type="ECO:0000256" key="7">
    <source>
        <dbReference type="ARBA" id="ARBA00023204"/>
    </source>
</evidence>
<evidence type="ECO:0000256" key="6">
    <source>
        <dbReference type="ARBA" id="ARBA00022840"/>
    </source>
</evidence>
<keyword evidence="8" id="KW-0346">Stress response</keyword>
<name>A0ABS6E6Z6_9FIRM</name>
<dbReference type="InterPro" id="IPR004504">
    <property type="entry name" value="DNA_repair_RadA"/>
</dbReference>
<accession>A0ABS6E6Z6</accession>